<dbReference type="RefSeq" id="WP_285231916.1">
    <property type="nucleotide sequence ID" value="NZ_CP116346.1"/>
</dbReference>
<dbReference type="GO" id="GO:0004029">
    <property type="term" value="F:aldehyde dehydrogenase (NAD+) activity"/>
    <property type="evidence" value="ECO:0007669"/>
    <property type="project" value="TreeGrafter"/>
</dbReference>
<keyword evidence="3" id="KW-1185">Reference proteome</keyword>
<dbReference type="SUPFAM" id="SSF51735">
    <property type="entry name" value="NAD(P)-binding Rossmann-fold domains"/>
    <property type="match status" value="1"/>
</dbReference>
<reference evidence="2" key="1">
    <citation type="submission" date="2023-01" db="EMBL/GenBank/DDBJ databases">
        <title>Whole genome sequence of Paucibacter sp. S2-9 isolated from pond sediment.</title>
        <authorList>
            <person name="Jung J.Y."/>
        </authorList>
    </citation>
    <scope>NUCLEOTIDE SEQUENCE</scope>
    <source>
        <strain evidence="2">S2-9</strain>
    </source>
</reference>
<evidence type="ECO:0000313" key="3">
    <source>
        <dbReference type="Proteomes" id="UP001177769"/>
    </source>
</evidence>
<dbReference type="PANTHER" id="PTHR48079">
    <property type="entry name" value="PROTEIN YEEZ"/>
    <property type="match status" value="1"/>
</dbReference>
<dbReference type="KEGG" id="pais:PFX98_18235"/>
<dbReference type="Pfam" id="PF01370">
    <property type="entry name" value="Epimerase"/>
    <property type="match status" value="1"/>
</dbReference>
<proteinExistence type="predicted"/>
<dbReference type="InterPro" id="IPR051783">
    <property type="entry name" value="NAD(P)-dependent_oxidoreduct"/>
</dbReference>
<dbReference type="Proteomes" id="UP001177769">
    <property type="component" value="Chromosome"/>
</dbReference>
<name>A0AA95SK97_9BURK</name>
<gene>
    <name evidence="2" type="ORF">PFX98_18235</name>
</gene>
<dbReference type="InterPro" id="IPR036291">
    <property type="entry name" value="NAD(P)-bd_dom_sf"/>
</dbReference>
<feature type="domain" description="NAD-dependent epimerase/dehydratase" evidence="1">
    <location>
        <begin position="15"/>
        <end position="218"/>
    </location>
</feature>
<evidence type="ECO:0000313" key="2">
    <source>
        <dbReference type="EMBL" id="WIT10838.1"/>
    </source>
</evidence>
<dbReference type="Gene3D" id="3.40.50.720">
    <property type="entry name" value="NAD(P)-binding Rossmann-like Domain"/>
    <property type="match status" value="1"/>
</dbReference>
<sequence length="297" mass="32768">MPTLHARRPRLLIVGCGDVGLRVLRELHGRLPVLALSSSPARAQALRAAGALPLLGNLDDPASLARLAGLADWVLHLAPPAAQGAEDRRTLNLLRALARSPRTTRLVYASTTGVYGDCAGARFDETRSPRPATDRARRRVDAEQRLRWFGASLGVRVSILRVPGIYAWDREGGHPRERLAKGAPVLRREDDVYTNHIHADDLARACLAALARGKPQRIVHACDDSELLMGDYFDLAAELCGLPRPPRISREQAREQMSPMQLSFMGESRRLDNGRLKRELRLRLRHPEVNTGLLAGA</sequence>
<evidence type="ECO:0000259" key="1">
    <source>
        <dbReference type="Pfam" id="PF01370"/>
    </source>
</evidence>
<protein>
    <submittedName>
        <fullName evidence="2">NAD(P)H-binding protein</fullName>
    </submittedName>
</protein>
<organism evidence="2 3">
    <name type="scientific">Paucibacter sediminis</name>
    <dbReference type="NCBI Taxonomy" id="3019553"/>
    <lineage>
        <taxon>Bacteria</taxon>
        <taxon>Pseudomonadati</taxon>
        <taxon>Pseudomonadota</taxon>
        <taxon>Betaproteobacteria</taxon>
        <taxon>Burkholderiales</taxon>
        <taxon>Sphaerotilaceae</taxon>
        <taxon>Roseateles</taxon>
    </lineage>
</organism>
<dbReference type="AlphaFoldDB" id="A0AA95SK97"/>
<dbReference type="GO" id="GO:0005737">
    <property type="term" value="C:cytoplasm"/>
    <property type="evidence" value="ECO:0007669"/>
    <property type="project" value="TreeGrafter"/>
</dbReference>
<dbReference type="InterPro" id="IPR001509">
    <property type="entry name" value="Epimerase_deHydtase"/>
</dbReference>
<accession>A0AA95SK97</accession>
<dbReference type="EMBL" id="CP116346">
    <property type="protein sequence ID" value="WIT10838.1"/>
    <property type="molecule type" value="Genomic_DNA"/>
</dbReference>
<dbReference type="PANTHER" id="PTHR48079:SF6">
    <property type="entry name" value="NAD(P)-BINDING DOMAIN-CONTAINING PROTEIN-RELATED"/>
    <property type="match status" value="1"/>
</dbReference>